<dbReference type="Proteomes" id="UP000824120">
    <property type="component" value="Chromosome 3"/>
</dbReference>
<protein>
    <submittedName>
        <fullName evidence="1">Uncharacterized protein</fullName>
    </submittedName>
</protein>
<name>A0A9J5ZTL9_SOLCO</name>
<organism evidence="1 2">
    <name type="scientific">Solanum commersonii</name>
    <name type="common">Commerson's wild potato</name>
    <name type="synonym">Commerson's nightshade</name>
    <dbReference type="NCBI Taxonomy" id="4109"/>
    <lineage>
        <taxon>Eukaryota</taxon>
        <taxon>Viridiplantae</taxon>
        <taxon>Streptophyta</taxon>
        <taxon>Embryophyta</taxon>
        <taxon>Tracheophyta</taxon>
        <taxon>Spermatophyta</taxon>
        <taxon>Magnoliopsida</taxon>
        <taxon>eudicotyledons</taxon>
        <taxon>Gunneridae</taxon>
        <taxon>Pentapetalae</taxon>
        <taxon>asterids</taxon>
        <taxon>lamiids</taxon>
        <taxon>Solanales</taxon>
        <taxon>Solanaceae</taxon>
        <taxon>Solanoideae</taxon>
        <taxon>Solaneae</taxon>
        <taxon>Solanum</taxon>
    </lineage>
</organism>
<proteinExistence type="predicted"/>
<dbReference type="AlphaFoldDB" id="A0A9J5ZTL9"/>
<evidence type="ECO:0000313" key="2">
    <source>
        <dbReference type="Proteomes" id="UP000824120"/>
    </source>
</evidence>
<keyword evidence="2" id="KW-1185">Reference proteome</keyword>
<evidence type="ECO:0000313" key="1">
    <source>
        <dbReference type="EMBL" id="KAG5615346.1"/>
    </source>
</evidence>
<accession>A0A9J5ZTL9</accession>
<feature type="non-terminal residue" evidence="1">
    <location>
        <position position="1"/>
    </location>
</feature>
<reference evidence="1 2" key="1">
    <citation type="submission" date="2020-09" db="EMBL/GenBank/DDBJ databases">
        <title>De no assembly of potato wild relative species, Solanum commersonii.</title>
        <authorList>
            <person name="Cho K."/>
        </authorList>
    </citation>
    <scope>NUCLEOTIDE SEQUENCE [LARGE SCALE GENOMIC DNA]</scope>
    <source>
        <strain evidence="1">LZ3.2</strain>
        <tissue evidence="1">Leaf</tissue>
    </source>
</reference>
<dbReference type="EMBL" id="JACXVP010000003">
    <property type="protein sequence ID" value="KAG5615346.1"/>
    <property type="molecule type" value="Genomic_DNA"/>
</dbReference>
<sequence>ASKTRKVGYWWKRLTKRRLQAYFHKLQNKERDRDIVLGDMELFNRDFWSTHKASMEWQTSPLMSFLQKMPKEWRSMRNKMVPLYKNKGDI</sequence>
<gene>
    <name evidence="1" type="ORF">H5410_015170</name>
</gene>
<comment type="caution">
    <text evidence="1">The sequence shown here is derived from an EMBL/GenBank/DDBJ whole genome shotgun (WGS) entry which is preliminary data.</text>
</comment>